<sequence>MYKATELLIDDFVKKLRSAYHRTYGRLKPDYPDILAWAGAMALENIANSDALYHNIEHTIIVTLVGLEILRGKHIQEGGVSCEDWLHFTISLLYHDIGYVKGVCLQDRPGCYATGINNTMVELPAGKTDASLAPYRVDRGKLFVQERFGGHKLINAKEIQKNIEFTRFALASALAPEETKTYPGLVRAADLIGELSEERYFLKLPALFYEFEETGYNQQLGCKGLGDLRRHYTEFYWNTVYPFIADAMTYLELTQEGKRVLTILYSNLFAIKNSSIDKSSNKIINKIIDPG</sequence>
<dbReference type="InterPro" id="IPR054649">
    <property type="entry name" value="Npun_R2479-like"/>
</dbReference>
<reference evidence="1" key="1">
    <citation type="submission" date="2024-07" db="EMBL/GenBank/DDBJ databases">
        <authorList>
            <person name="Kim Y.J."/>
            <person name="Jeong J.Y."/>
        </authorList>
    </citation>
    <scope>NUCLEOTIDE SEQUENCE</scope>
    <source>
        <strain evidence="1">GIHE-MW2</strain>
    </source>
</reference>
<dbReference type="AlphaFoldDB" id="A0AAU8JPL1"/>
<protein>
    <submittedName>
        <fullName evidence="1">Npun_R2479 family HD domain-containing metalloprotein</fullName>
    </submittedName>
</protein>
<name>A0AAU8JPL1_9CYAN</name>
<dbReference type="NCBIfam" id="NF045583">
    <property type="entry name" value="Npun_R2479_HDIG"/>
    <property type="match status" value="1"/>
</dbReference>
<accession>A0AAU8JPL1</accession>
<proteinExistence type="predicted"/>
<dbReference type="RefSeq" id="WP_054470027.1">
    <property type="nucleotide sequence ID" value="NZ_CP159837.1"/>
</dbReference>
<organism evidence="1">
    <name type="scientific">Planktothricoides raciborskii GIHE-MW2</name>
    <dbReference type="NCBI Taxonomy" id="2792601"/>
    <lineage>
        <taxon>Bacteria</taxon>
        <taxon>Bacillati</taxon>
        <taxon>Cyanobacteriota</taxon>
        <taxon>Cyanophyceae</taxon>
        <taxon>Oscillatoriophycideae</taxon>
        <taxon>Oscillatoriales</taxon>
        <taxon>Oscillatoriaceae</taxon>
        <taxon>Planktothricoides</taxon>
    </lineage>
</organism>
<gene>
    <name evidence="1" type="ORF">ABWT76_000170</name>
</gene>
<evidence type="ECO:0000313" key="1">
    <source>
        <dbReference type="EMBL" id="XCM40295.1"/>
    </source>
</evidence>
<dbReference type="EMBL" id="CP159837">
    <property type="protein sequence ID" value="XCM40295.1"/>
    <property type="molecule type" value="Genomic_DNA"/>
</dbReference>